<dbReference type="Pfam" id="PF05305">
    <property type="entry name" value="DUF732"/>
    <property type="match status" value="1"/>
</dbReference>
<keyword evidence="5" id="KW-1185">Reference proteome</keyword>
<dbReference type="EMBL" id="JADQTO010000005">
    <property type="protein sequence ID" value="MBG0562321.1"/>
    <property type="molecule type" value="Genomic_DNA"/>
</dbReference>
<dbReference type="InterPro" id="IPR007969">
    <property type="entry name" value="DUF732"/>
</dbReference>
<keyword evidence="2" id="KW-0732">Signal</keyword>
<evidence type="ECO:0000256" key="2">
    <source>
        <dbReference type="SAM" id="SignalP"/>
    </source>
</evidence>
<dbReference type="PROSITE" id="PS51257">
    <property type="entry name" value="PROKAR_LIPOPROTEIN"/>
    <property type="match status" value="1"/>
</dbReference>
<evidence type="ECO:0000313" key="4">
    <source>
        <dbReference type="EMBL" id="MBG0562321.1"/>
    </source>
</evidence>
<protein>
    <recommendedName>
        <fullName evidence="3">DUF732 domain-containing protein</fullName>
    </recommendedName>
</protein>
<sequence>MRRFGLLVAAATVPMIAACGAPAGVPEWKQGQPAPAAPSATGSVPAPNRQAGAAAPSPAEAPAATPEPDVAATVASSAPGEAVSGERFLAAVRGQLPEVAVDRRPEEITEIGDAACTSLAAGQRRASAAADLIGYGVSNADARELVILARAFLCRT</sequence>
<feature type="domain" description="DUF732" evidence="3">
    <location>
        <begin position="88"/>
        <end position="154"/>
    </location>
</feature>
<accession>A0A931FYV5</accession>
<feature type="region of interest" description="Disordered" evidence="1">
    <location>
        <begin position="28"/>
        <end position="81"/>
    </location>
</feature>
<dbReference type="Proteomes" id="UP000598146">
    <property type="component" value="Unassembled WGS sequence"/>
</dbReference>
<feature type="compositionally biased region" description="Low complexity" evidence="1">
    <location>
        <begin position="51"/>
        <end position="75"/>
    </location>
</feature>
<name>A0A931FYV5_9ACTN</name>
<proteinExistence type="predicted"/>
<feature type="chain" id="PRO_5038930174" description="DUF732 domain-containing protein" evidence="2">
    <location>
        <begin position="24"/>
        <end position="156"/>
    </location>
</feature>
<evidence type="ECO:0000313" key="5">
    <source>
        <dbReference type="Proteomes" id="UP000598146"/>
    </source>
</evidence>
<dbReference type="AlphaFoldDB" id="A0A931FYV5"/>
<dbReference type="RefSeq" id="WP_196414111.1">
    <property type="nucleotide sequence ID" value="NZ_JADQTO010000005.1"/>
</dbReference>
<organism evidence="4 5">
    <name type="scientific">Actinoplanes aureus</name>
    <dbReference type="NCBI Taxonomy" id="2792083"/>
    <lineage>
        <taxon>Bacteria</taxon>
        <taxon>Bacillati</taxon>
        <taxon>Actinomycetota</taxon>
        <taxon>Actinomycetes</taxon>
        <taxon>Micromonosporales</taxon>
        <taxon>Micromonosporaceae</taxon>
        <taxon>Actinoplanes</taxon>
    </lineage>
</organism>
<reference evidence="4" key="1">
    <citation type="submission" date="2020-11" db="EMBL/GenBank/DDBJ databases">
        <title>Isolation and identification of active actinomycetes.</title>
        <authorList>
            <person name="Sun X."/>
        </authorList>
    </citation>
    <scope>NUCLEOTIDE SEQUENCE</scope>
    <source>
        <strain evidence="4">NEAU-A11</strain>
    </source>
</reference>
<feature type="signal peptide" evidence="2">
    <location>
        <begin position="1"/>
        <end position="23"/>
    </location>
</feature>
<evidence type="ECO:0000259" key="3">
    <source>
        <dbReference type="Pfam" id="PF05305"/>
    </source>
</evidence>
<gene>
    <name evidence="4" type="ORF">I4J89_12680</name>
</gene>
<comment type="caution">
    <text evidence="4">The sequence shown here is derived from an EMBL/GenBank/DDBJ whole genome shotgun (WGS) entry which is preliminary data.</text>
</comment>
<evidence type="ECO:0000256" key="1">
    <source>
        <dbReference type="SAM" id="MobiDB-lite"/>
    </source>
</evidence>